<evidence type="ECO:0000259" key="2">
    <source>
        <dbReference type="Pfam" id="PF11904"/>
    </source>
</evidence>
<evidence type="ECO:0000313" key="4">
    <source>
        <dbReference type="Proteomes" id="UP001054945"/>
    </source>
</evidence>
<name>A0AAV4NFK1_CAEEX</name>
<dbReference type="InterPro" id="IPR055285">
    <property type="entry name" value="ANKRD13_C"/>
</dbReference>
<feature type="domain" description="Ankyrin repeat" evidence="2">
    <location>
        <begin position="8"/>
        <end position="45"/>
    </location>
</feature>
<sequence>MEVDERNNSMSVTGRTDIGRPREVSTKIQKFKGTIWLCENYPISLPRAGNTSAKRSAEKPPQTAEAIAARRDERRQKILSKYGYSSFPTLPVTATSPSSMASSSISQAPPSN</sequence>
<protein>
    <submittedName>
        <fullName evidence="3">Ankyrin repeat domain-containing protein 13B</fullName>
    </submittedName>
</protein>
<proteinExistence type="predicted"/>
<feature type="region of interest" description="Disordered" evidence="1">
    <location>
        <begin position="1"/>
        <end position="23"/>
    </location>
</feature>
<feature type="region of interest" description="Disordered" evidence="1">
    <location>
        <begin position="88"/>
        <end position="112"/>
    </location>
</feature>
<reference evidence="3 4" key="1">
    <citation type="submission" date="2021-06" db="EMBL/GenBank/DDBJ databases">
        <title>Caerostris extrusa draft genome.</title>
        <authorList>
            <person name="Kono N."/>
            <person name="Arakawa K."/>
        </authorList>
    </citation>
    <scope>NUCLEOTIDE SEQUENCE [LARGE SCALE GENOMIC DNA]</scope>
</reference>
<feature type="compositionally biased region" description="Low complexity" evidence="1">
    <location>
        <begin position="94"/>
        <end position="112"/>
    </location>
</feature>
<dbReference type="EMBL" id="BPLR01003261">
    <property type="protein sequence ID" value="GIX82701.1"/>
    <property type="molecule type" value="Genomic_DNA"/>
</dbReference>
<organism evidence="3 4">
    <name type="scientific">Caerostris extrusa</name>
    <name type="common">Bark spider</name>
    <name type="synonym">Caerostris bankana</name>
    <dbReference type="NCBI Taxonomy" id="172846"/>
    <lineage>
        <taxon>Eukaryota</taxon>
        <taxon>Metazoa</taxon>
        <taxon>Ecdysozoa</taxon>
        <taxon>Arthropoda</taxon>
        <taxon>Chelicerata</taxon>
        <taxon>Arachnida</taxon>
        <taxon>Araneae</taxon>
        <taxon>Araneomorphae</taxon>
        <taxon>Entelegynae</taxon>
        <taxon>Araneoidea</taxon>
        <taxon>Araneidae</taxon>
        <taxon>Caerostris</taxon>
    </lineage>
</organism>
<gene>
    <name evidence="3" type="primary">ANKRD13B</name>
    <name evidence="3" type="ORF">CEXT_2491</name>
</gene>
<accession>A0AAV4NFK1</accession>
<feature type="region of interest" description="Disordered" evidence="1">
    <location>
        <begin position="46"/>
        <end position="71"/>
    </location>
</feature>
<dbReference type="AlphaFoldDB" id="A0AAV4NFK1"/>
<evidence type="ECO:0000256" key="1">
    <source>
        <dbReference type="SAM" id="MobiDB-lite"/>
    </source>
</evidence>
<evidence type="ECO:0000313" key="3">
    <source>
        <dbReference type="EMBL" id="GIX82701.1"/>
    </source>
</evidence>
<comment type="caution">
    <text evidence="3">The sequence shown here is derived from an EMBL/GenBank/DDBJ whole genome shotgun (WGS) entry which is preliminary data.</text>
</comment>
<dbReference type="Proteomes" id="UP001054945">
    <property type="component" value="Unassembled WGS sequence"/>
</dbReference>
<dbReference type="Pfam" id="PF11904">
    <property type="entry name" value="ANKRD13_C"/>
    <property type="match status" value="1"/>
</dbReference>
<keyword evidence="4" id="KW-1185">Reference proteome</keyword>